<feature type="chain" id="PRO_5002162177" evidence="1">
    <location>
        <begin position="27"/>
        <end position="167"/>
    </location>
</feature>
<keyword evidence="1" id="KW-0732">Signal</keyword>
<dbReference type="Proteomes" id="UP000031668">
    <property type="component" value="Unassembled WGS sequence"/>
</dbReference>
<name>A0A0C2I6A3_THEKT</name>
<comment type="caution">
    <text evidence="2">The sequence shown here is derived from an EMBL/GenBank/DDBJ whole genome shotgun (WGS) entry which is preliminary data.</text>
</comment>
<protein>
    <submittedName>
        <fullName evidence="2">Uncharacterized protein</fullName>
    </submittedName>
</protein>
<dbReference type="EMBL" id="JWZT01005480">
    <property type="protein sequence ID" value="KII60728.1"/>
    <property type="molecule type" value="Genomic_DNA"/>
</dbReference>
<evidence type="ECO:0000256" key="1">
    <source>
        <dbReference type="SAM" id="SignalP"/>
    </source>
</evidence>
<sequence length="167" mass="19230">MSKTLSWMSLLQVAVLVSIWSRLYHGECGRAPSCPADVGKYLIDAAREIRSYRGRESWDQRTKYIIKGVLNNKIEKNFYTWIIYKTKIKTHSFQMKSAIYPSLSQIEQKCLEIREGTQLSAYCRQAANKVFIKELSISSKEIPSIRVDPSVKSVLPHINEEQAENEV</sequence>
<organism evidence="2 3">
    <name type="scientific">Thelohanellus kitauei</name>
    <name type="common">Myxosporean</name>
    <dbReference type="NCBI Taxonomy" id="669202"/>
    <lineage>
        <taxon>Eukaryota</taxon>
        <taxon>Metazoa</taxon>
        <taxon>Cnidaria</taxon>
        <taxon>Myxozoa</taxon>
        <taxon>Myxosporea</taxon>
        <taxon>Bivalvulida</taxon>
        <taxon>Platysporina</taxon>
        <taxon>Myxobolidae</taxon>
        <taxon>Thelohanellus</taxon>
    </lineage>
</organism>
<evidence type="ECO:0000313" key="3">
    <source>
        <dbReference type="Proteomes" id="UP000031668"/>
    </source>
</evidence>
<reference evidence="2 3" key="1">
    <citation type="journal article" date="2014" name="Genome Biol. Evol.">
        <title>The genome of the myxosporean Thelohanellus kitauei shows adaptations to nutrient acquisition within its fish host.</title>
        <authorList>
            <person name="Yang Y."/>
            <person name="Xiong J."/>
            <person name="Zhou Z."/>
            <person name="Huo F."/>
            <person name="Miao W."/>
            <person name="Ran C."/>
            <person name="Liu Y."/>
            <person name="Zhang J."/>
            <person name="Feng J."/>
            <person name="Wang M."/>
            <person name="Wang M."/>
            <person name="Wang L."/>
            <person name="Yao B."/>
        </authorList>
    </citation>
    <scope>NUCLEOTIDE SEQUENCE [LARGE SCALE GENOMIC DNA]</scope>
    <source>
        <strain evidence="2">Wuqing</strain>
    </source>
</reference>
<evidence type="ECO:0000313" key="2">
    <source>
        <dbReference type="EMBL" id="KII60728.1"/>
    </source>
</evidence>
<proteinExistence type="predicted"/>
<feature type="signal peptide" evidence="1">
    <location>
        <begin position="1"/>
        <end position="26"/>
    </location>
</feature>
<gene>
    <name evidence="2" type="ORF">RF11_10957</name>
</gene>
<dbReference type="AlphaFoldDB" id="A0A0C2I6A3"/>
<accession>A0A0C2I6A3</accession>
<keyword evidence="3" id="KW-1185">Reference proteome</keyword>